<evidence type="ECO:0000256" key="2">
    <source>
        <dbReference type="ARBA" id="ARBA00022679"/>
    </source>
</evidence>
<dbReference type="KEGG" id="mbw:MSBRW_0951"/>
<accession>A0A0E3QKW0</accession>
<dbReference type="EMBL" id="CP009526">
    <property type="protein sequence ID" value="AKB50204.1"/>
    <property type="molecule type" value="Genomic_DNA"/>
</dbReference>
<dbReference type="Proteomes" id="UP000033038">
    <property type="component" value="Chromosome"/>
</dbReference>
<dbReference type="Gene3D" id="2.160.10.10">
    <property type="entry name" value="Hexapeptide repeat proteins"/>
    <property type="match status" value="1"/>
</dbReference>
<dbReference type="RefSeq" id="WP_011305092.1">
    <property type="nucleotide sequence ID" value="NZ_CP009526.1"/>
</dbReference>
<dbReference type="Pfam" id="PF14602">
    <property type="entry name" value="Hexapep_2"/>
    <property type="match status" value="2"/>
</dbReference>
<protein>
    <submittedName>
        <fullName evidence="3">Maltose O-acetyltransferase</fullName>
        <ecNumber evidence="3">2.3.1.79</ecNumber>
    </submittedName>
</protein>
<dbReference type="EC" id="2.3.1.79" evidence="3"/>
<dbReference type="PANTHER" id="PTHR23416">
    <property type="entry name" value="SIALIC ACID SYNTHASE-RELATED"/>
    <property type="match status" value="1"/>
</dbReference>
<dbReference type="HOGENOM" id="CLU_051638_12_3_2"/>
<evidence type="ECO:0000313" key="3">
    <source>
        <dbReference type="EMBL" id="AKB50204.1"/>
    </source>
</evidence>
<evidence type="ECO:0000313" key="4">
    <source>
        <dbReference type="Proteomes" id="UP000033038"/>
    </source>
</evidence>
<name>A0A0E3QKW0_METBA</name>
<organism evidence="3 4">
    <name type="scientific">Methanosarcina barkeri str. Wiesmoor</name>
    <dbReference type="NCBI Taxonomy" id="1434109"/>
    <lineage>
        <taxon>Archaea</taxon>
        <taxon>Methanobacteriati</taxon>
        <taxon>Methanobacteriota</taxon>
        <taxon>Stenosarchaea group</taxon>
        <taxon>Methanomicrobia</taxon>
        <taxon>Methanosarcinales</taxon>
        <taxon>Methanosarcinaceae</taxon>
        <taxon>Methanosarcina</taxon>
    </lineage>
</organism>
<dbReference type="GeneID" id="24822390"/>
<dbReference type="GO" id="GO:0005829">
    <property type="term" value="C:cytosol"/>
    <property type="evidence" value="ECO:0007669"/>
    <property type="project" value="TreeGrafter"/>
</dbReference>
<dbReference type="InterPro" id="IPR018357">
    <property type="entry name" value="Hexapep_transf_CS"/>
</dbReference>
<proteinExistence type="inferred from homology"/>
<gene>
    <name evidence="3" type="ORF">MSBRW_0951</name>
</gene>
<sequence>MFLKIPFKILRLATAYVRIRVKNIILKLKLVFGKNVFIGSNVVIDPGYHWLISIGNNSAITNGVTILSHDGSLSRHTGYTKIGKVSIGSNTFIGVKSIILPGVSIGNNVIIGAGSVVTKDIPDNSVAIGNPAVVVGSIKDYINKHKRMIRTSEVYECQSLLKDNIRDFKGEIGYVKTNFENHEDL</sequence>
<dbReference type="CDD" id="cd04647">
    <property type="entry name" value="LbH_MAT_like"/>
    <property type="match status" value="1"/>
</dbReference>
<dbReference type="InterPro" id="IPR001451">
    <property type="entry name" value="Hexapep"/>
</dbReference>
<dbReference type="SUPFAM" id="SSF51161">
    <property type="entry name" value="Trimeric LpxA-like enzymes"/>
    <property type="match status" value="1"/>
</dbReference>
<dbReference type="InterPro" id="IPR051159">
    <property type="entry name" value="Hexapeptide_acetyltransf"/>
</dbReference>
<reference evidence="3 4" key="1">
    <citation type="submission" date="2014-07" db="EMBL/GenBank/DDBJ databases">
        <title>Methanogenic archaea and the global carbon cycle.</title>
        <authorList>
            <person name="Henriksen J.R."/>
            <person name="Luke J."/>
            <person name="Reinhart S."/>
            <person name="Benedict M.N."/>
            <person name="Youngblut N.D."/>
            <person name="Metcalf M.E."/>
            <person name="Whitaker R.J."/>
            <person name="Metcalf W.W."/>
        </authorList>
    </citation>
    <scope>NUCLEOTIDE SEQUENCE [LARGE SCALE GENOMIC DNA]</scope>
    <source>
        <strain evidence="3 4">Wiesmoor</strain>
    </source>
</reference>
<dbReference type="InterPro" id="IPR011004">
    <property type="entry name" value="Trimer_LpxA-like_sf"/>
</dbReference>
<dbReference type="PANTHER" id="PTHR23416:SF23">
    <property type="entry name" value="ACETYLTRANSFERASE C18B11.09C-RELATED"/>
    <property type="match status" value="1"/>
</dbReference>
<keyword evidence="2 3" id="KW-0808">Transferase</keyword>
<evidence type="ECO:0000256" key="1">
    <source>
        <dbReference type="ARBA" id="ARBA00007274"/>
    </source>
</evidence>
<dbReference type="PROSITE" id="PS00101">
    <property type="entry name" value="HEXAPEP_TRANSFERASES"/>
    <property type="match status" value="1"/>
</dbReference>
<dbReference type="PATRIC" id="fig|1434109.4.peg.1172"/>
<dbReference type="GO" id="GO:0008925">
    <property type="term" value="F:maltose O-acetyltransferase activity"/>
    <property type="evidence" value="ECO:0007669"/>
    <property type="project" value="UniProtKB-EC"/>
</dbReference>
<dbReference type="AlphaFoldDB" id="A0A0E3QKW0"/>
<comment type="similarity">
    <text evidence="1">Belongs to the transferase hexapeptide repeat family.</text>
</comment>
<keyword evidence="3" id="KW-0012">Acyltransferase</keyword>